<name>A0ABN7P1B8_TIMPD</name>
<organism evidence="1 2">
    <name type="scientific">Timema podura</name>
    <name type="common">Walking stick</name>
    <dbReference type="NCBI Taxonomy" id="61482"/>
    <lineage>
        <taxon>Eukaryota</taxon>
        <taxon>Metazoa</taxon>
        <taxon>Ecdysozoa</taxon>
        <taxon>Arthropoda</taxon>
        <taxon>Hexapoda</taxon>
        <taxon>Insecta</taxon>
        <taxon>Pterygota</taxon>
        <taxon>Neoptera</taxon>
        <taxon>Polyneoptera</taxon>
        <taxon>Phasmatodea</taxon>
        <taxon>Timematodea</taxon>
        <taxon>Timematoidea</taxon>
        <taxon>Timematidae</taxon>
        <taxon>Timema</taxon>
    </lineage>
</organism>
<proteinExistence type="predicted"/>
<dbReference type="EMBL" id="CAJPIN010010440">
    <property type="protein sequence ID" value="CAG2059756.1"/>
    <property type="molecule type" value="Genomic_DNA"/>
</dbReference>
<protein>
    <submittedName>
        <fullName evidence="1">Uncharacterized protein</fullName>
    </submittedName>
</protein>
<reference evidence="1" key="1">
    <citation type="submission" date="2021-03" db="EMBL/GenBank/DDBJ databases">
        <authorList>
            <person name="Tran Van P."/>
        </authorList>
    </citation>
    <scope>NUCLEOTIDE SEQUENCE</scope>
</reference>
<gene>
    <name evidence="1" type="ORF">TPAB3V08_LOCUS6715</name>
</gene>
<evidence type="ECO:0000313" key="1">
    <source>
        <dbReference type="EMBL" id="CAG2059756.1"/>
    </source>
</evidence>
<comment type="caution">
    <text evidence="1">The sequence shown here is derived from an EMBL/GenBank/DDBJ whole genome shotgun (WGS) entry which is preliminary data.</text>
</comment>
<keyword evidence="2" id="KW-1185">Reference proteome</keyword>
<feature type="non-terminal residue" evidence="1">
    <location>
        <position position="132"/>
    </location>
</feature>
<evidence type="ECO:0000313" key="2">
    <source>
        <dbReference type="Proteomes" id="UP001153148"/>
    </source>
</evidence>
<sequence length="132" mass="14802">MGKQAQQRKTVLSETTVPSNTFRNSLTSSFSEETVPTEGVFTQVVSEIKNYMKTTCVYLIWSSTLSDNEPAYKQSLVQDQSLFSEKLIATSLLDVDTLSPPFMNSVLCSGGRAMYVLNERNRNHTNHILQTV</sequence>
<dbReference type="Proteomes" id="UP001153148">
    <property type="component" value="Unassembled WGS sequence"/>
</dbReference>
<accession>A0ABN7P1B8</accession>